<dbReference type="GO" id="GO:0006351">
    <property type="term" value="P:DNA-templated transcription"/>
    <property type="evidence" value="ECO:0007669"/>
    <property type="project" value="TreeGrafter"/>
</dbReference>
<dbReference type="EMBL" id="MGBG01000017">
    <property type="protein sequence ID" value="OGK64674.1"/>
    <property type="molecule type" value="Genomic_DNA"/>
</dbReference>
<evidence type="ECO:0000259" key="2">
    <source>
        <dbReference type="Pfam" id="PF20803"/>
    </source>
</evidence>
<dbReference type="InterPro" id="IPR048846">
    <property type="entry name" value="PaaX-like_central"/>
</dbReference>
<organism evidence="3 4">
    <name type="scientific">Candidatus Roizmanbacteria bacterium RIFOXYA1_FULL_41_12</name>
    <dbReference type="NCBI Taxonomy" id="1802082"/>
    <lineage>
        <taxon>Bacteria</taxon>
        <taxon>Candidatus Roizmaniibacteriota</taxon>
    </lineage>
</organism>
<evidence type="ECO:0000313" key="3">
    <source>
        <dbReference type="EMBL" id="OGK64674.1"/>
    </source>
</evidence>
<dbReference type="PANTHER" id="PTHR30319:SF1">
    <property type="entry name" value="TRANSCRIPTIONAL REPRESSOR PAAX"/>
    <property type="match status" value="1"/>
</dbReference>
<dbReference type="PANTHER" id="PTHR30319">
    <property type="entry name" value="PHENYLACETIC ACID REGULATOR-RELATED TRANSCRIPTIONAL REPRESSOR"/>
    <property type="match status" value="1"/>
</dbReference>
<reference evidence="3 4" key="1">
    <citation type="journal article" date="2016" name="Nat. Commun.">
        <title>Thousands of microbial genomes shed light on interconnected biogeochemical processes in an aquifer system.</title>
        <authorList>
            <person name="Anantharaman K."/>
            <person name="Brown C.T."/>
            <person name="Hug L.A."/>
            <person name="Sharon I."/>
            <person name="Castelle C.J."/>
            <person name="Probst A.J."/>
            <person name="Thomas B.C."/>
            <person name="Singh A."/>
            <person name="Wilkins M.J."/>
            <person name="Karaoz U."/>
            <person name="Brodie E.L."/>
            <person name="Williams K.H."/>
            <person name="Hubbard S.S."/>
            <person name="Banfield J.F."/>
        </authorList>
    </citation>
    <scope>NUCLEOTIDE SEQUENCE [LARGE SCALE GENOMIC DNA]</scope>
</reference>
<dbReference type="AlphaFoldDB" id="A0A1F7K9Z6"/>
<accession>A0A1F7K9Z6</accession>
<gene>
    <name evidence="3" type="ORF">A2209_01265</name>
</gene>
<protein>
    <submittedName>
        <fullName evidence="3">Uncharacterized protein</fullName>
    </submittedName>
</protein>
<feature type="domain" description="Transcriptional repressor PaaX-like central Cas2-like" evidence="2">
    <location>
        <begin position="89"/>
        <end position="160"/>
    </location>
</feature>
<dbReference type="Gene3D" id="3.30.70.2650">
    <property type="match status" value="1"/>
</dbReference>
<evidence type="ECO:0000259" key="1">
    <source>
        <dbReference type="Pfam" id="PF08223"/>
    </source>
</evidence>
<proteinExistence type="predicted"/>
<name>A0A1F7K9Z6_9BACT</name>
<dbReference type="InterPro" id="IPR013225">
    <property type="entry name" value="PaaX_C"/>
</dbReference>
<comment type="caution">
    <text evidence="3">The sequence shown here is derived from an EMBL/GenBank/DDBJ whole genome shotgun (WGS) entry which is preliminary data.</text>
</comment>
<dbReference type="Pfam" id="PF20803">
    <property type="entry name" value="PaaX_M"/>
    <property type="match status" value="1"/>
</dbReference>
<evidence type="ECO:0000313" key="4">
    <source>
        <dbReference type="Proteomes" id="UP000178450"/>
    </source>
</evidence>
<sequence>MVASIKERRTRTLLTLYLLDKDKPHLIYNAKIKTVFSLPADSPRSRGTVRQMLADEVIVKHESGSYQITEKGLAELSLSFPYVRFTIFPWDGFYRIITYEIPEKKRALRDSLRREISGWGLGPWHRSFWLTPHPVAAALQALVKTQPAFADYVQAFEGKPVVGDLKILIEKVWNISQVEKQYRQIFKEWHEYLSDQTLSREEKLKKIVNKYIEILKTDPGLPQELVGQTWIGAEAWNIFQEMRRILLSA</sequence>
<dbReference type="Pfam" id="PF08223">
    <property type="entry name" value="PaaX_C"/>
    <property type="match status" value="1"/>
</dbReference>
<dbReference type="Proteomes" id="UP000178450">
    <property type="component" value="Unassembled WGS sequence"/>
</dbReference>
<feature type="domain" description="Transcriptional repressor PaaX-like C-terminal" evidence="1">
    <location>
        <begin position="173"/>
        <end position="246"/>
    </location>
</feature>